<comment type="caution">
    <text evidence="3">The sequence shown here is derived from an EMBL/GenBank/DDBJ whole genome shotgun (WGS) entry which is preliminary data.</text>
</comment>
<feature type="chain" id="PRO_5030714911" description="Lipoprotein" evidence="2">
    <location>
        <begin position="22"/>
        <end position="174"/>
    </location>
</feature>
<sequence>MRLLSLFAGVGLIALAGCVPAPSTPPPASAPRPLPVPAPAPPPPAPTRGADWRDWPLTPGDWRYRAGSATYGVAGGAPLATLRCDLAARRVTLSRTGKAPTTLTLRTTSAVRAIPATPDIGASGMIAMTFAANDGFLDALGFSRGRFVIEGGGLPVLVIPAWPEILRVVEDCRK</sequence>
<evidence type="ECO:0000313" key="3">
    <source>
        <dbReference type="EMBL" id="NJB98313.1"/>
    </source>
</evidence>
<feature type="compositionally biased region" description="Pro residues" evidence="1">
    <location>
        <begin position="23"/>
        <end position="46"/>
    </location>
</feature>
<evidence type="ECO:0008006" key="5">
    <source>
        <dbReference type="Google" id="ProtNLM"/>
    </source>
</evidence>
<feature type="region of interest" description="Disordered" evidence="1">
    <location>
        <begin position="23"/>
        <end position="53"/>
    </location>
</feature>
<evidence type="ECO:0000256" key="2">
    <source>
        <dbReference type="SAM" id="SignalP"/>
    </source>
</evidence>
<accession>A0A7X6BD61</accession>
<gene>
    <name evidence="3" type="ORF">GGR89_002644</name>
</gene>
<dbReference type="RefSeq" id="WP_125976640.1">
    <property type="nucleotide sequence ID" value="NZ_BAAADY010000003.1"/>
</dbReference>
<keyword evidence="2" id="KW-0732">Signal</keyword>
<protein>
    <recommendedName>
        <fullName evidence="5">Lipoprotein</fullName>
    </recommendedName>
</protein>
<evidence type="ECO:0000313" key="4">
    <source>
        <dbReference type="Proteomes" id="UP000531251"/>
    </source>
</evidence>
<dbReference type="Proteomes" id="UP000531251">
    <property type="component" value="Unassembled WGS sequence"/>
</dbReference>
<name>A0A7X6BD61_9SPHN</name>
<organism evidence="3 4">
    <name type="scientific">Sphingomonas trueperi</name>
    <dbReference type="NCBI Taxonomy" id="53317"/>
    <lineage>
        <taxon>Bacteria</taxon>
        <taxon>Pseudomonadati</taxon>
        <taxon>Pseudomonadota</taxon>
        <taxon>Alphaproteobacteria</taxon>
        <taxon>Sphingomonadales</taxon>
        <taxon>Sphingomonadaceae</taxon>
        <taxon>Sphingomonas</taxon>
    </lineage>
</organism>
<dbReference type="PROSITE" id="PS51257">
    <property type="entry name" value="PROKAR_LIPOPROTEIN"/>
    <property type="match status" value="1"/>
</dbReference>
<evidence type="ECO:0000256" key="1">
    <source>
        <dbReference type="SAM" id="MobiDB-lite"/>
    </source>
</evidence>
<keyword evidence="4" id="KW-1185">Reference proteome</keyword>
<proteinExistence type="predicted"/>
<dbReference type="EMBL" id="JAATJB010000007">
    <property type="protein sequence ID" value="NJB98313.1"/>
    <property type="molecule type" value="Genomic_DNA"/>
</dbReference>
<reference evidence="3 4" key="1">
    <citation type="submission" date="2020-03" db="EMBL/GenBank/DDBJ databases">
        <title>Genomic Encyclopedia of Type Strains, Phase IV (KMG-IV): sequencing the most valuable type-strain genomes for metagenomic binning, comparative biology and taxonomic classification.</title>
        <authorList>
            <person name="Goeker M."/>
        </authorList>
    </citation>
    <scope>NUCLEOTIDE SEQUENCE [LARGE SCALE GENOMIC DNA]</scope>
    <source>
        <strain evidence="3 4">DSM 7225</strain>
    </source>
</reference>
<dbReference type="AlphaFoldDB" id="A0A7X6BD61"/>
<feature type="signal peptide" evidence="2">
    <location>
        <begin position="1"/>
        <end position="21"/>
    </location>
</feature>